<dbReference type="InterPro" id="IPR029069">
    <property type="entry name" value="HotDog_dom_sf"/>
</dbReference>
<dbReference type="FunFam" id="3.40.50.720:FF:000410">
    <property type="entry name" value="Peroxisomal multifunctional beta-oxidation protein"/>
    <property type="match status" value="1"/>
</dbReference>
<evidence type="ECO:0000256" key="8">
    <source>
        <dbReference type="ARBA" id="ARBA00022832"/>
    </source>
</evidence>
<comment type="pathway">
    <text evidence="2">Lipid metabolism; fatty acid beta-oxidation.</text>
</comment>
<evidence type="ECO:0000256" key="4">
    <source>
        <dbReference type="ARBA" id="ARBA00011245"/>
    </source>
</evidence>
<evidence type="ECO:0000256" key="15">
    <source>
        <dbReference type="ARBA" id="ARBA00023268"/>
    </source>
</evidence>
<dbReference type="InterPro" id="IPR054357">
    <property type="entry name" value="MFE-2_N"/>
</dbReference>
<dbReference type="Pfam" id="PF01575">
    <property type="entry name" value="MaoC_dehydratas"/>
    <property type="match status" value="1"/>
</dbReference>
<dbReference type="Gene3D" id="3.10.129.10">
    <property type="entry name" value="Hotdog Thioesterase"/>
    <property type="match status" value="2"/>
</dbReference>
<dbReference type="Pfam" id="PF22622">
    <property type="entry name" value="MFE-2_hydrat-2_N"/>
    <property type="match status" value="1"/>
</dbReference>
<dbReference type="AlphaFoldDB" id="A0AAV9JGJ5"/>
<keyword evidence="12" id="KW-0576">Peroxisome</keyword>
<dbReference type="EMBL" id="JAVFHQ010000027">
    <property type="protein sequence ID" value="KAK4544093.1"/>
    <property type="molecule type" value="Genomic_DNA"/>
</dbReference>
<dbReference type="InterPro" id="IPR057326">
    <property type="entry name" value="KR_dom"/>
</dbReference>
<keyword evidence="8" id="KW-0276">Fatty acid metabolism</keyword>
<proteinExistence type="inferred from homology"/>
<evidence type="ECO:0000256" key="17">
    <source>
        <dbReference type="ARBA" id="ARBA00052025"/>
    </source>
</evidence>
<evidence type="ECO:0000256" key="14">
    <source>
        <dbReference type="ARBA" id="ARBA00023239"/>
    </source>
</evidence>
<keyword evidence="10" id="KW-0560">Oxidoreductase</keyword>
<evidence type="ECO:0000256" key="5">
    <source>
        <dbReference type="ARBA" id="ARBA00012456"/>
    </source>
</evidence>
<dbReference type="GO" id="GO:0018812">
    <property type="term" value="F:3-hydroxyacyl-CoA dehydratase activity"/>
    <property type="evidence" value="ECO:0007669"/>
    <property type="project" value="UniProtKB-EC"/>
</dbReference>
<dbReference type="CDD" id="cd05353">
    <property type="entry name" value="hydroxyacyl-CoA-like_DH_SDR_c-like"/>
    <property type="match status" value="2"/>
</dbReference>
<comment type="subunit">
    <text evidence="4">Monomer.</text>
</comment>
<dbReference type="GO" id="GO:0016853">
    <property type="term" value="F:isomerase activity"/>
    <property type="evidence" value="ECO:0007669"/>
    <property type="project" value="UniProtKB-KW"/>
</dbReference>
<evidence type="ECO:0000313" key="22">
    <source>
        <dbReference type="EMBL" id="KAK4544093.1"/>
    </source>
</evidence>
<evidence type="ECO:0000256" key="7">
    <source>
        <dbReference type="ARBA" id="ARBA00022737"/>
    </source>
</evidence>
<keyword evidence="11" id="KW-0443">Lipid metabolism</keyword>
<protein>
    <recommendedName>
        <fullName evidence="19">Peroxisomal hydratase-dehydrogenase-epimerase</fullName>
        <ecNumber evidence="5">1.1.1.n12</ecNumber>
        <ecNumber evidence="6">4.2.1.119</ecNumber>
    </recommendedName>
    <alternativeName>
        <fullName evidence="20">Multifunctional beta-oxidation protein</fullName>
    </alternativeName>
</protein>
<dbReference type="GO" id="GO:0016491">
    <property type="term" value="F:oxidoreductase activity"/>
    <property type="evidence" value="ECO:0007669"/>
    <property type="project" value="UniProtKB-KW"/>
</dbReference>
<dbReference type="InterPro" id="IPR036291">
    <property type="entry name" value="NAD(P)-bd_dom_sf"/>
</dbReference>
<gene>
    <name evidence="22" type="primary">FOX2</name>
    <name evidence="22" type="ORF">LTR36_004591</name>
</gene>
<dbReference type="InterPro" id="IPR002347">
    <property type="entry name" value="SDR_fam"/>
</dbReference>
<dbReference type="PANTHER" id="PTHR45024:SF2">
    <property type="entry name" value="SCP2 DOMAIN-CONTAINING PROTEIN"/>
    <property type="match status" value="1"/>
</dbReference>
<comment type="catalytic activity">
    <reaction evidence="17">
        <text>a (3R)-3-hydroxyacyl-CoA + NAD(+) = a 3-oxoacyl-CoA + NADH + H(+)</text>
        <dbReference type="Rhea" id="RHEA:32711"/>
        <dbReference type="ChEBI" id="CHEBI:15378"/>
        <dbReference type="ChEBI" id="CHEBI:57319"/>
        <dbReference type="ChEBI" id="CHEBI:57540"/>
        <dbReference type="ChEBI" id="CHEBI:57945"/>
        <dbReference type="ChEBI" id="CHEBI:90726"/>
        <dbReference type="EC" id="1.1.1.n12"/>
    </reaction>
</comment>
<dbReference type="Gene3D" id="3.40.50.720">
    <property type="entry name" value="NAD(P)-binding Rossmann-like Domain"/>
    <property type="match status" value="2"/>
</dbReference>
<evidence type="ECO:0000256" key="19">
    <source>
        <dbReference type="ARBA" id="ARBA00073871"/>
    </source>
</evidence>
<feature type="domain" description="Ketoreductase" evidence="21">
    <location>
        <begin position="15"/>
        <end position="203"/>
    </location>
</feature>
<evidence type="ECO:0000256" key="20">
    <source>
        <dbReference type="ARBA" id="ARBA00081853"/>
    </source>
</evidence>
<keyword evidence="13" id="KW-0413">Isomerase</keyword>
<evidence type="ECO:0000313" key="23">
    <source>
        <dbReference type="Proteomes" id="UP001324427"/>
    </source>
</evidence>
<dbReference type="SUPFAM" id="SSF54637">
    <property type="entry name" value="Thioesterase/thiol ester dehydrase-isomerase"/>
    <property type="match status" value="2"/>
</dbReference>
<comment type="catalytic activity">
    <reaction evidence="16">
        <text>a (3R)-3-hydroxyacyl-CoA = a (2E)-enoyl-CoA + H2O</text>
        <dbReference type="Rhea" id="RHEA:26526"/>
        <dbReference type="ChEBI" id="CHEBI:15377"/>
        <dbReference type="ChEBI" id="CHEBI:57319"/>
        <dbReference type="ChEBI" id="CHEBI:58856"/>
        <dbReference type="EC" id="4.2.1.119"/>
    </reaction>
</comment>
<comment type="subcellular location">
    <subcellularLocation>
        <location evidence="1">Peroxisome</location>
    </subcellularLocation>
</comment>
<evidence type="ECO:0000256" key="13">
    <source>
        <dbReference type="ARBA" id="ARBA00023235"/>
    </source>
</evidence>
<dbReference type="InterPro" id="IPR051687">
    <property type="entry name" value="Peroxisomal_Beta-Oxidation"/>
</dbReference>
<evidence type="ECO:0000256" key="18">
    <source>
        <dbReference type="ARBA" id="ARBA00055743"/>
    </source>
</evidence>
<keyword evidence="23" id="KW-1185">Reference proteome</keyword>
<evidence type="ECO:0000256" key="10">
    <source>
        <dbReference type="ARBA" id="ARBA00023002"/>
    </source>
</evidence>
<dbReference type="SMART" id="SM00822">
    <property type="entry name" value="PKS_KR"/>
    <property type="match status" value="1"/>
</dbReference>
<comment type="function">
    <text evidence="18">Second trifunctional enzyme acting on the beta-oxidation pathway for fatty acids, possessing hydratase-dehydrogenase-epimerase activities. Converts trans-2-enoyl-CoA via D-3-hydroxyacyl-CoA to 3-ketoacyl-CoA.</text>
</comment>
<evidence type="ECO:0000256" key="6">
    <source>
        <dbReference type="ARBA" id="ARBA00013156"/>
    </source>
</evidence>
<dbReference type="EC" id="4.2.1.119" evidence="6"/>
<evidence type="ECO:0000256" key="2">
    <source>
        <dbReference type="ARBA" id="ARBA00005005"/>
    </source>
</evidence>
<dbReference type="PRINTS" id="PR00080">
    <property type="entry name" value="SDRFAMILY"/>
</dbReference>
<keyword evidence="15" id="KW-0511">Multifunctional enzyme</keyword>
<comment type="caution">
    <text evidence="22">The sequence shown here is derived from an EMBL/GenBank/DDBJ whole genome shotgun (WGS) entry which is preliminary data.</text>
</comment>
<dbReference type="FunFam" id="3.40.50.720:FF:000185">
    <property type="entry name" value="peroxisomal multifunctional enzyme type 2"/>
    <property type="match status" value="1"/>
</dbReference>
<dbReference type="EC" id="1.1.1.n12" evidence="5"/>
<dbReference type="SUPFAM" id="SSF51735">
    <property type="entry name" value="NAD(P)-binding Rossmann-fold domains"/>
    <property type="match status" value="2"/>
</dbReference>
<reference evidence="22 23" key="1">
    <citation type="submission" date="2021-11" db="EMBL/GenBank/DDBJ databases">
        <title>Black yeast isolated from Biological Soil Crust.</title>
        <authorList>
            <person name="Kurbessoian T."/>
        </authorList>
    </citation>
    <scope>NUCLEOTIDE SEQUENCE [LARGE SCALE GENOMIC DNA]</scope>
    <source>
        <strain evidence="22 23">CCFEE 5522</strain>
    </source>
</reference>
<dbReference type="GO" id="GO:0006631">
    <property type="term" value="P:fatty acid metabolic process"/>
    <property type="evidence" value="ECO:0007669"/>
    <property type="project" value="UniProtKB-KW"/>
</dbReference>
<dbReference type="PANTHER" id="PTHR45024">
    <property type="entry name" value="DEHYDROGENASES, SHORT CHAIN"/>
    <property type="match status" value="1"/>
</dbReference>
<evidence type="ECO:0000256" key="9">
    <source>
        <dbReference type="ARBA" id="ARBA00022857"/>
    </source>
</evidence>
<evidence type="ECO:0000256" key="12">
    <source>
        <dbReference type="ARBA" id="ARBA00023140"/>
    </source>
</evidence>
<keyword evidence="7" id="KW-0677">Repeat</keyword>
<accession>A0AAV9JGJ5</accession>
<dbReference type="Pfam" id="PF00106">
    <property type="entry name" value="adh_short"/>
    <property type="match status" value="2"/>
</dbReference>
<evidence type="ECO:0000256" key="16">
    <source>
        <dbReference type="ARBA" id="ARBA00029334"/>
    </source>
</evidence>
<keyword evidence="14" id="KW-0456">Lyase</keyword>
<dbReference type="FunFam" id="3.10.129.10:FF:000013">
    <property type="entry name" value="Peroxisomal multifunctional enzyme type 2"/>
    <property type="match status" value="1"/>
</dbReference>
<dbReference type="CDD" id="cd03448">
    <property type="entry name" value="HDE_HSD"/>
    <property type="match status" value="1"/>
</dbReference>
<evidence type="ECO:0000256" key="3">
    <source>
        <dbReference type="ARBA" id="ARBA00006484"/>
    </source>
</evidence>
<comment type="similarity">
    <text evidence="3">Belongs to the short-chain dehydrogenases/reductases (SDR) family.</text>
</comment>
<evidence type="ECO:0000256" key="11">
    <source>
        <dbReference type="ARBA" id="ARBA00023098"/>
    </source>
</evidence>
<evidence type="ECO:0000259" key="21">
    <source>
        <dbReference type="SMART" id="SM00822"/>
    </source>
</evidence>
<evidence type="ECO:0000256" key="1">
    <source>
        <dbReference type="ARBA" id="ARBA00004275"/>
    </source>
</evidence>
<dbReference type="InterPro" id="IPR002539">
    <property type="entry name" value="MaoC-like_dom"/>
</dbReference>
<sequence>MGDSYGLKQLRYDGQTVVVTGAGGGLGKAYATFFASRGANVVVNDLGGSFKGEGGGSAAADKVVDEIKQAGGKAVANYDSVENGDRIIKTAIDSFGRIDVLINNAGILRDISFKNMKDQDWDLIMKVHVVGAYKCARAAWPYFRKQKYGRVISTASAAGLFGSFGQCNYSAAKLSQVGFTETLAKEGLKYNIICNVIAPIAASRMTATIMPPEVLDALKPEWVVPLVAVLVHPSNETETGSIFEVGGGHIAKLRWERAKGMLLRADESYTPGALLGKWDGVADFSEPSYPTGVANFMELLEEAQKLPPNPPAEKIDYNGKVALVTGGGAGLGRIYCLQFAKYGAKVVVNDLMNPDDVVQEIQNMGGQAVGVKASAEDGEAVVKAAIDAYGRIDIIVNNAGILRDKAFANMEDKMFHQVLDVHLRGTYKVTKAAWPYMLKQKYGRIVNTTSTSGIYGNFGQANYAAAKCGILGFSRALAREGAKYNIYVNTIAPNAGTNMTRSIMPEEMVQAFKPDYVAPVVLLLCSDKTPEPATGRLFEVGSGWVGETRWQRSGGAAFPIDQTLTPEAVQEKWQTILNFDDGRADHPNDPTAGTEKIMANMENRSKADKKGQGAYGLAGGDDKSGFLAAIEKAKSSKAEGTDFVYDERDAILYNLGVGAKRTDLPLVFENDDNFQVLPTFGVVPTFNAVAPFGMSDLVPNFSPMMLLHGEQYLEIRSFPIPTEATTTSFPKLVEVVDKGNAGIVVTGSTTKDKKTGKDLFYNESTVFIRGSGGFGGPAKGTDRGAATTVYKMPKRAPDSVVEEATTEEQAAIYRLSGDRNPLHIDPEFSKVGGFKTPILHGLCFFGIAGKAVVQTYGMFRNIKVRFAGVVLPGQTLVTEMWKEGNVVVFQTKVKETGKLCIAGAGAELVDGGKSKL</sequence>
<dbReference type="PRINTS" id="PR00081">
    <property type="entry name" value="GDHRDH"/>
</dbReference>
<organism evidence="22 23">
    <name type="scientific">Oleoguttula mirabilis</name>
    <dbReference type="NCBI Taxonomy" id="1507867"/>
    <lineage>
        <taxon>Eukaryota</taxon>
        <taxon>Fungi</taxon>
        <taxon>Dikarya</taxon>
        <taxon>Ascomycota</taxon>
        <taxon>Pezizomycotina</taxon>
        <taxon>Dothideomycetes</taxon>
        <taxon>Dothideomycetidae</taxon>
        <taxon>Mycosphaerellales</taxon>
        <taxon>Teratosphaeriaceae</taxon>
        <taxon>Oleoguttula</taxon>
    </lineage>
</organism>
<dbReference type="Proteomes" id="UP001324427">
    <property type="component" value="Unassembled WGS sequence"/>
</dbReference>
<keyword evidence="9" id="KW-0521">NADP</keyword>
<name>A0AAV9JGJ5_9PEZI</name>
<dbReference type="GO" id="GO:0005777">
    <property type="term" value="C:peroxisome"/>
    <property type="evidence" value="ECO:0007669"/>
    <property type="project" value="UniProtKB-SubCell"/>
</dbReference>